<dbReference type="OrthoDB" id="10344003at2759"/>
<protein>
    <submittedName>
        <fullName evidence="1">Uncharacterized protein</fullName>
    </submittedName>
</protein>
<sequence length="152" mass="17015">MINSSRAQFSALGWAALELGENKRFPLVTAEQQGRGCGVEPNLNGPTNNFDFQFAKTTPTSGRHILAYSDEPLVKLNAGRDESRRFYVGEYRAREPRSTAGFATQMTTRSNVIQLTRLSDFCLFFSPSTFVSPLCIPHIQMPLAFTKSIFQK</sequence>
<evidence type="ECO:0000313" key="2">
    <source>
        <dbReference type="Proteomes" id="UP000054783"/>
    </source>
</evidence>
<name>A0A0V1A0I5_9BILA</name>
<accession>A0A0V1A0I5</accession>
<organism evidence="1 2">
    <name type="scientific">Trichinella patagoniensis</name>
    <dbReference type="NCBI Taxonomy" id="990121"/>
    <lineage>
        <taxon>Eukaryota</taxon>
        <taxon>Metazoa</taxon>
        <taxon>Ecdysozoa</taxon>
        <taxon>Nematoda</taxon>
        <taxon>Enoplea</taxon>
        <taxon>Dorylaimia</taxon>
        <taxon>Trichinellida</taxon>
        <taxon>Trichinellidae</taxon>
        <taxon>Trichinella</taxon>
    </lineage>
</organism>
<dbReference type="Proteomes" id="UP000054783">
    <property type="component" value="Unassembled WGS sequence"/>
</dbReference>
<comment type="caution">
    <text evidence="1">The sequence shown here is derived from an EMBL/GenBank/DDBJ whole genome shotgun (WGS) entry which is preliminary data.</text>
</comment>
<dbReference type="AlphaFoldDB" id="A0A0V1A0I5"/>
<keyword evidence="2" id="KW-1185">Reference proteome</keyword>
<gene>
    <name evidence="1" type="ORF">T12_6371</name>
</gene>
<dbReference type="EMBL" id="JYDQ01000055">
    <property type="protein sequence ID" value="KRY17833.1"/>
    <property type="molecule type" value="Genomic_DNA"/>
</dbReference>
<evidence type="ECO:0000313" key="1">
    <source>
        <dbReference type="EMBL" id="KRY17833.1"/>
    </source>
</evidence>
<reference evidence="1 2" key="1">
    <citation type="submission" date="2015-01" db="EMBL/GenBank/DDBJ databases">
        <title>Evolution of Trichinella species and genotypes.</title>
        <authorList>
            <person name="Korhonen P.K."/>
            <person name="Edoardo P."/>
            <person name="Giuseppe L.R."/>
            <person name="Gasser R.B."/>
        </authorList>
    </citation>
    <scope>NUCLEOTIDE SEQUENCE [LARGE SCALE GENOMIC DNA]</scope>
    <source>
        <strain evidence="1">ISS2496</strain>
    </source>
</reference>
<proteinExistence type="predicted"/>